<dbReference type="SUPFAM" id="SSF158457">
    <property type="entry name" value="Orange domain-like"/>
    <property type="match status" value="1"/>
</dbReference>
<proteinExistence type="predicted"/>
<feature type="domain" description="BHLH" evidence="6">
    <location>
        <begin position="54"/>
        <end position="104"/>
    </location>
</feature>
<reference evidence="8" key="2">
    <citation type="submission" date="2025-09" db="UniProtKB">
        <authorList>
            <consortium name="Ensembl"/>
        </authorList>
    </citation>
    <scope>IDENTIFICATION</scope>
</reference>
<dbReference type="InterPro" id="IPR003650">
    <property type="entry name" value="Orange_dom"/>
</dbReference>
<keyword evidence="5" id="KW-0539">Nucleus</keyword>
<dbReference type="AlphaFoldDB" id="A0A8C6TGR8"/>
<dbReference type="GO" id="GO:0006355">
    <property type="term" value="P:regulation of DNA-templated transcription"/>
    <property type="evidence" value="ECO:0007669"/>
    <property type="project" value="InterPro"/>
</dbReference>
<dbReference type="InterPro" id="IPR050370">
    <property type="entry name" value="HES_HEY"/>
</dbReference>
<accession>A0A8C6TGR8</accession>
<evidence type="ECO:0000256" key="4">
    <source>
        <dbReference type="ARBA" id="ARBA00023163"/>
    </source>
</evidence>
<dbReference type="SMART" id="SM00353">
    <property type="entry name" value="HLH"/>
    <property type="match status" value="1"/>
</dbReference>
<dbReference type="GO" id="GO:0003677">
    <property type="term" value="F:DNA binding"/>
    <property type="evidence" value="ECO:0007669"/>
    <property type="project" value="InterPro"/>
</dbReference>
<keyword evidence="4" id="KW-0804">Transcription</keyword>
<evidence type="ECO:0000313" key="9">
    <source>
        <dbReference type="Proteomes" id="UP000694523"/>
    </source>
</evidence>
<dbReference type="PROSITE" id="PS50888">
    <property type="entry name" value="BHLH"/>
    <property type="match status" value="1"/>
</dbReference>
<dbReference type="Pfam" id="PF00010">
    <property type="entry name" value="HLH"/>
    <property type="match status" value="1"/>
</dbReference>
<dbReference type="Ensembl" id="ENSNMLT00000023294.1">
    <property type="protein sequence ID" value="ENSNMLP00000020765.1"/>
    <property type="gene ID" value="ENSNMLG00000013547.1"/>
</dbReference>
<evidence type="ECO:0000256" key="1">
    <source>
        <dbReference type="ARBA" id="ARBA00004123"/>
    </source>
</evidence>
<protein>
    <submittedName>
        <fullName evidence="8">Hes family bHLH transcription factor 6</fullName>
    </submittedName>
</protein>
<dbReference type="PROSITE" id="PS51054">
    <property type="entry name" value="ORANGE"/>
    <property type="match status" value="1"/>
</dbReference>
<name>A0A8C6TGR8_9GOBI</name>
<evidence type="ECO:0000259" key="7">
    <source>
        <dbReference type="PROSITE" id="PS51054"/>
    </source>
</evidence>
<evidence type="ECO:0000256" key="5">
    <source>
        <dbReference type="ARBA" id="ARBA00023242"/>
    </source>
</evidence>
<dbReference type="SUPFAM" id="SSF47459">
    <property type="entry name" value="HLH, helix-loop-helix DNA-binding domain"/>
    <property type="match status" value="1"/>
</dbReference>
<dbReference type="InterPro" id="IPR036638">
    <property type="entry name" value="HLH_DNA-bd_sf"/>
</dbReference>
<feature type="domain" description="Orange" evidence="7">
    <location>
        <begin position="123"/>
        <end position="156"/>
    </location>
</feature>
<organism evidence="8 9">
    <name type="scientific">Neogobius melanostomus</name>
    <name type="common">round goby</name>
    <dbReference type="NCBI Taxonomy" id="47308"/>
    <lineage>
        <taxon>Eukaryota</taxon>
        <taxon>Metazoa</taxon>
        <taxon>Chordata</taxon>
        <taxon>Craniata</taxon>
        <taxon>Vertebrata</taxon>
        <taxon>Euteleostomi</taxon>
        <taxon>Actinopterygii</taxon>
        <taxon>Neopterygii</taxon>
        <taxon>Teleostei</taxon>
        <taxon>Neoteleostei</taxon>
        <taxon>Acanthomorphata</taxon>
        <taxon>Gobiaria</taxon>
        <taxon>Gobiiformes</taxon>
        <taxon>Gobioidei</taxon>
        <taxon>Gobiidae</taxon>
        <taxon>Benthophilinae</taxon>
        <taxon>Neogobiini</taxon>
        <taxon>Neogobius</taxon>
    </lineage>
</organism>
<dbReference type="Pfam" id="PF07527">
    <property type="entry name" value="Hairy_orange"/>
    <property type="match status" value="1"/>
</dbReference>
<evidence type="ECO:0000313" key="8">
    <source>
        <dbReference type="Ensembl" id="ENSNMLP00000020765.1"/>
    </source>
</evidence>
<dbReference type="Gene3D" id="4.10.280.10">
    <property type="entry name" value="Helix-loop-helix DNA-binding domain"/>
    <property type="match status" value="1"/>
</dbReference>
<keyword evidence="3" id="KW-0805">Transcription regulation</keyword>
<dbReference type="PANTHER" id="PTHR10985">
    <property type="entry name" value="BASIC HELIX-LOOP-HELIX TRANSCRIPTION FACTOR, HES-RELATED"/>
    <property type="match status" value="1"/>
</dbReference>
<sequence length="239" mass="26993">MAPVRNNSSGLGRRDRGAIGSDRKVRTAFTHTIILYTYFIIQHIKVKCTPLHVSTKTRKPLVEKKRRARINESLLELKSLIAETDVKMENAEVLEMTVKRVESILQGGSVNPRAVNREACERFAAGYVQCMHDVHTFVSNCPGTEPSLTTELLNHLLDSMPLNNKDRLRLLVSASMAELPNWSLYSDLESLAPSTPSSDDLCSDLEESEQSHEFSCEESDAQCLSSYSFNSFKPMWRPW</sequence>
<dbReference type="GO" id="GO:0046983">
    <property type="term" value="F:protein dimerization activity"/>
    <property type="evidence" value="ECO:0007669"/>
    <property type="project" value="InterPro"/>
</dbReference>
<dbReference type="Proteomes" id="UP000694523">
    <property type="component" value="Unplaced"/>
</dbReference>
<evidence type="ECO:0000256" key="3">
    <source>
        <dbReference type="ARBA" id="ARBA00023015"/>
    </source>
</evidence>
<comment type="subcellular location">
    <subcellularLocation>
        <location evidence="1">Nucleus</location>
    </subcellularLocation>
</comment>
<evidence type="ECO:0000259" key="6">
    <source>
        <dbReference type="PROSITE" id="PS50888"/>
    </source>
</evidence>
<reference evidence="8" key="1">
    <citation type="submission" date="2025-08" db="UniProtKB">
        <authorList>
            <consortium name="Ensembl"/>
        </authorList>
    </citation>
    <scope>IDENTIFICATION</scope>
</reference>
<keyword evidence="2" id="KW-0678">Repressor</keyword>
<evidence type="ECO:0000256" key="2">
    <source>
        <dbReference type="ARBA" id="ARBA00022491"/>
    </source>
</evidence>
<dbReference type="GO" id="GO:0005634">
    <property type="term" value="C:nucleus"/>
    <property type="evidence" value="ECO:0007669"/>
    <property type="project" value="UniProtKB-SubCell"/>
</dbReference>
<dbReference type="InterPro" id="IPR011598">
    <property type="entry name" value="bHLH_dom"/>
</dbReference>
<keyword evidence="9" id="KW-1185">Reference proteome</keyword>